<comment type="caution">
    <text evidence="1">The sequence shown here is derived from an EMBL/GenBank/DDBJ whole genome shotgun (WGS) entry which is preliminary data.</text>
</comment>
<gene>
    <name evidence="1" type="ORF">GCM10010831_09180</name>
</gene>
<dbReference type="Pfam" id="PF04359">
    <property type="entry name" value="DUF493"/>
    <property type="match status" value="1"/>
</dbReference>
<reference evidence="1 2" key="1">
    <citation type="journal article" date="2014" name="Int. J. Syst. Evol. Microbiol.">
        <title>Complete genome sequence of Corynebacterium casei LMG S-19264T (=DSM 44701T), isolated from a smear-ripened cheese.</title>
        <authorList>
            <consortium name="US DOE Joint Genome Institute (JGI-PGF)"/>
            <person name="Walter F."/>
            <person name="Albersmeier A."/>
            <person name="Kalinowski J."/>
            <person name="Ruckert C."/>
        </authorList>
    </citation>
    <scope>NUCLEOTIDE SEQUENCE [LARGE SCALE GENOMIC DNA]</scope>
    <source>
        <strain evidence="1 2">CGMCC 1.12925</strain>
    </source>
</reference>
<dbReference type="Gene3D" id="3.30.70.260">
    <property type="match status" value="1"/>
</dbReference>
<keyword evidence="2" id="KW-1185">Reference proteome</keyword>
<dbReference type="InterPro" id="IPR027471">
    <property type="entry name" value="YbeD-like_sf"/>
</dbReference>
<accession>A0A916ZSV2</accession>
<evidence type="ECO:0000313" key="1">
    <source>
        <dbReference type="EMBL" id="GGE09820.1"/>
    </source>
</evidence>
<dbReference type="AlphaFoldDB" id="A0A916ZSV2"/>
<protein>
    <submittedName>
        <fullName evidence="1">DUF493 domain-containing protein</fullName>
    </submittedName>
</protein>
<dbReference type="Proteomes" id="UP000599688">
    <property type="component" value="Unassembled WGS sequence"/>
</dbReference>
<organism evidence="1 2">
    <name type="scientific">Psychroflexus salis</name>
    <dbReference type="NCBI Taxonomy" id="1526574"/>
    <lineage>
        <taxon>Bacteria</taxon>
        <taxon>Pseudomonadati</taxon>
        <taxon>Bacteroidota</taxon>
        <taxon>Flavobacteriia</taxon>
        <taxon>Flavobacteriales</taxon>
        <taxon>Flavobacteriaceae</taxon>
        <taxon>Psychroflexus</taxon>
    </lineage>
</organism>
<name>A0A916ZSV2_9FLAO</name>
<dbReference type="InterPro" id="IPR007454">
    <property type="entry name" value="UPF0250_YbeD-like"/>
</dbReference>
<dbReference type="RefSeq" id="WP_188405630.1">
    <property type="nucleotide sequence ID" value="NZ_BMGL01000004.1"/>
</dbReference>
<sequence length="96" mass="10796">MLSKNDADFYTNLEKKLAKTSSWPSSYLYKFIVPTSEAKIKKLVELFDNLGAVIKTKQSSKGKFTSVSIQLTMRTPKSVIEKYKEVGDKIDGVISL</sequence>
<proteinExistence type="predicted"/>
<dbReference type="EMBL" id="BMGL01000004">
    <property type="protein sequence ID" value="GGE09820.1"/>
    <property type="molecule type" value="Genomic_DNA"/>
</dbReference>
<dbReference type="SUPFAM" id="SSF117991">
    <property type="entry name" value="YbeD/HP0495-like"/>
    <property type="match status" value="1"/>
</dbReference>
<evidence type="ECO:0000313" key="2">
    <source>
        <dbReference type="Proteomes" id="UP000599688"/>
    </source>
</evidence>